<evidence type="ECO:0000313" key="2">
    <source>
        <dbReference type="Proteomes" id="UP000327179"/>
    </source>
</evidence>
<gene>
    <name evidence="1" type="ORF">FXN65_15350</name>
</gene>
<accession>A0A5J6QPQ9</accession>
<proteinExistence type="predicted"/>
<name>A0A5J6QPQ9_9GAMM</name>
<sequence>MAVNALDQLRDLHAHFSLLRGADSALLKANNFDTKLNHLGHLLDELEQLRETYFHLTSIDGALEMLLQLLRAAHAERLYGDHLHCLMEPLRGKLYRALNEMEGII</sequence>
<dbReference type="EMBL" id="CP043311">
    <property type="protein sequence ID" value="QEY63361.1"/>
    <property type="molecule type" value="Genomic_DNA"/>
</dbReference>
<keyword evidence="2" id="KW-1185">Reference proteome</keyword>
<dbReference type="Proteomes" id="UP000327179">
    <property type="component" value="Chromosome"/>
</dbReference>
<evidence type="ECO:0000313" key="1">
    <source>
        <dbReference type="EMBL" id="QEY63361.1"/>
    </source>
</evidence>
<dbReference type="KEGG" id="plal:FXN65_15350"/>
<protein>
    <submittedName>
        <fullName evidence="1">DUF1484 family protein</fullName>
    </submittedName>
</protein>
<dbReference type="RefSeq" id="WP_151134008.1">
    <property type="nucleotide sequence ID" value="NZ_CP043311.1"/>
</dbReference>
<dbReference type="AlphaFoldDB" id="A0A5J6QPQ9"/>
<organism evidence="1 2">
    <name type="scientific">Metapseudomonas lalkuanensis</name>
    <dbReference type="NCBI Taxonomy" id="2604832"/>
    <lineage>
        <taxon>Bacteria</taxon>
        <taxon>Pseudomonadati</taxon>
        <taxon>Pseudomonadota</taxon>
        <taxon>Gammaproteobacteria</taxon>
        <taxon>Pseudomonadales</taxon>
        <taxon>Pseudomonadaceae</taxon>
        <taxon>Metapseudomonas</taxon>
    </lineage>
</organism>
<reference evidence="1 2" key="1">
    <citation type="submission" date="2019-08" db="EMBL/GenBank/DDBJ databases">
        <title>Whole-genome Sequencing of e-waste polymer degrading bacterium Pseudomonas sp. strain PE08.</title>
        <authorList>
            <person name="Kirdat K."/>
            <person name="Debbarma P."/>
            <person name="Narawade N."/>
            <person name="Suyal D."/>
            <person name="Thorat V."/>
            <person name="Shouche Y."/>
            <person name="Goel R."/>
            <person name="Yadav A."/>
        </authorList>
    </citation>
    <scope>NUCLEOTIDE SEQUENCE [LARGE SCALE GENOMIC DNA]</scope>
    <source>
        <strain evidence="1 2">PE08</strain>
    </source>
</reference>